<evidence type="ECO:0000259" key="5">
    <source>
        <dbReference type="Pfam" id="PF01765"/>
    </source>
</evidence>
<dbReference type="PANTHER" id="PTHR20982:SF3">
    <property type="entry name" value="MITOCHONDRIAL RIBOSOME RECYCLING FACTOR PSEUDO 1"/>
    <property type="match status" value="1"/>
</dbReference>
<organism evidence="6 7">
    <name type="scientific">Candidatus Magasanikbacteria bacterium CG_4_10_14_0_2_um_filter_37_12</name>
    <dbReference type="NCBI Taxonomy" id="1974637"/>
    <lineage>
        <taxon>Bacteria</taxon>
        <taxon>Candidatus Magasanikiibacteriota</taxon>
    </lineage>
</organism>
<dbReference type="InterPro" id="IPR036191">
    <property type="entry name" value="RRF_sf"/>
</dbReference>
<evidence type="ECO:0000313" key="6">
    <source>
        <dbReference type="EMBL" id="PIZ95028.1"/>
    </source>
</evidence>
<feature type="domain" description="Ribosome recycling factor" evidence="5">
    <location>
        <begin position="18"/>
        <end position="180"/>
    </location>
</feature>
<evidence type="ECO:0000256" key="4">
    <source>
        <dbReference type="SAM" id="Coils"/>
    </source>
</evidence>
<dbReference type="GO" id="GO:0006415">
    <property type="term" value="P:translational termination"/>
    <property type="evidence" value="ECO:0007669"/>
    <property type="project" value="UniProtKB-UniRule"/>
</dbReference>
<name>A0A2M7V8A3_9BACT</name>
<dbReference type="InterPro" id="IPR002661">
    <property type="entry name" value="Ribosome_recyc_fac"/>
</dbReference>
<feature type="coiled-coil region" evidence="4">
    <location>
        <begin position="112"/>
        <end position="150"/>
    </location>
</feature>
<dbReference type="Proteomes" id="UP000228568">
    <property type="component" value="Unassembled WGS sequence"/>
</dbReference>
<comment type="caution">
    <text evidence="6">The sequence shown here is derived from an EMBL/GenBank/DDBJ whole genome shotgun (WGS) entry which is preliminary data.</text>
</comment>
<evidence type="ECO:0000256" key="2">
    <source>
        <dbReference type="ARBA" id="ARBA00022917"/>
    </source>
</evidence>
<dbReference type="Gene3D" id="3.30.1360.40">
    <property type="match status" value="1"/>
</dbReference>
<dbReference type="EMBL" id="PFPK01000022">
    <property type="protein sequence ID" value="PIZ95028.1"/>
    <property type="molecule type" value="Genomic_DNA"/>
</dbReference>
<dbReference type="Gene3D" id="1.10.132.20">
    <property type="entry name" value="Ribosome-recycling factor"/>
    <property type="match status" value="1"/>
</dbReference>
<dbReference type="SUPFAM" id="SSF55194">
    <property type="entry name" value="Ribosome recycling factor, RRF"/>
    <property type="match status" value="1"/>
</dbReference>
<dbReference type="Pfam" id="PF01765">
    <property type="entry name" value="RRF"/>
    <property type="match status" value="1"/>
</dbReference>
<dbReference type="GO" id="GO:0005737">
    <property type="term" value="C:cytoplasm"/>
    <property type="evidence" value="ECO:0007669"/>
    <property type="project" value="UniProtKB-SubCell"/>
</dbReference>
<dbReference type="AlphaFoldDB" id="A0A2M7V8A3"/>
<reference evidence="7" key="1">
    <citation type="submission" date="2017-09" db="EMBL/GenBank/DDBJ databases">
        <title>Depth-based differentiation of microbial function through sediment-hosted aquifers and enrichment of novel symbionts in the deep terrestrial subsurface.</title>
        <authorList>
            <person name="Probst A.J."/>
            <person name="Ladd B."/>
            <person name="Jarett J.K."/>
            <person name="Geller-Mcgrath D.E."/>
            <person name="Sieber C.M.K."/>
            <person name="Emerson J.B."/>
            <person name="Anantharaman K."/>
            <person name="Thomas B.C."/>
            <person name="Malmstrom R."/>
            <person name="Stieglmeier M."/>
            <person name="Klingl A."/>
            <person name="Woyke T."/>
            <person name="Ryan C.M."/>
            <person name="Banfield J.F."/>
        </authorList>
    </citation>
    <scope>NUCLEOTIDE SEQUENCE [LARGE SCALE GENOMIC DNA]</scope>
</reference>
<gene>
    <name evidence="3" type="primary">frr</name>
    <name evidence="6" type="ORF">COX81_01885</name>
</gene>
<dbReference type="HAMAP" id="MF_00040">
    <property type="entry name" value="RRF"/>
    <property type="match status" value="1"/>
</dbReference>
<comment type="subcellular location">
    <subcellularLocation>
        <location evidence="3">Cytoplasm</location>
    </subcellularLocation>
</comment>
<comment type="similarity">
    <text evidence="1 3">Belongs to the RRF family.</text>
</comment>
<evidence type="ECO:0000256" key="1">
    <source>
        <dbReference type="ARBA" id="ARBA00005912"/>
    </source>
</evidence>
<evidence type="ECO:0000256" key="3">
    <source>
        <dbReference type="HAMAP-Rule" id="MF_00040"/>
    </source>
</evidence>
<protein>
    <recommendedName>
        <fullName evidence="3">Ribosome-recycling factor</fullName>
        <shortName evidence="3">RRF</shortName>
    </recommendedName>
    <alternativeName>
        <fullName evidence="3">Ribosome-releasing factor</fullName>
    </alternativeName>
</protein>
<dbReference type="FunFam" id="3.30.1360.40:FF:000001">
    <property type="entry name" value="Ribosome-recycling factor"/>
    <property type="match status" value="1"/>
</dbReference>
<accession>A0A2M7V8A3</accession>
<dbReference type="CDD" id="cd00520">
    <property type="entry name" value="RRF"/>
    <property type="match status" value="1"/>
</dbReference>
<keyword evidence="3" id="KW-0963">Cytoplasm</keyword>
<keyword evidence="2 3" id="KW-0648">Protein biosynthesis</keyword>
<keyword evidence="4" id="KW-0175">Coiled coil</keyword>
<dbReference type="InterPro" id="IPR023584">
    <property type="entry name" value="Ribosome_recyc_fac_dom"/>
</dbReference>
<dbReference type="GO" id="GO:0043023">
    <property type="term" value="F:ribosomal large subunit binding"/>
    <property type="evidence" value="ECO:0007669"/>
    <property type="project" value="TreeGrafter"/>
</dbReference>
<evidence type="ECO:0000313" key="7">
    <source>
        <dbReference type="Proteomes" id="UP000228568"/>
    </source>
</evidence>
<sequence length="183" mass="20757">MDFVGMNQEKFDKTIEHLKSEISSLRTGRATPAIVEDLTVEAYGSKQALKGLASISVADAKTINVQPWDKGVLQNIETAIRNSDLGLNPVNDGVMIRLILPDLTTDRRSELIKVLHNKLEQARIVIRKIREEVREEIAKAEKDKTISEDEKYTYQEGVDKVVKEYNDTIKIIGDEKEKEIYTV</sequence>
<dbReference type="NCBIfam" id="TIGR00496">
    <property type="entry name" value="frr"/>
    <property type="match status" value="1"/>
</dbReference>
<comment type="function">
    <text evidence="3">Responsible for the release of ribosomes from messenger RNA at the termination of protein biosynthesis. May increase the efficiency of translation by recycling ribosomes from one round of translation to another.</text>
</comment>
<dbReference type="PANTHER" id="PTHR20982">
    <property type="entry name" value="RIBOSOME RECYCLING FACTOR"/>
    <property type="match status" value="1"/>
</dbReference>
<proteinExistence type="inferred from homology"/>